<dbReference type="EMBL" id="WUUL01000002">
    <property type="protein sequence ID" value="MXQ52827.1"/>
    <property type="molecule type" value="Genomic_DNA"/>
</dbReference>
<dbReference type="AlphaFoldDB" id="A0A6I4VMX9"/>
<proteinExistence type="predicted"/>
<evidence type="ECO:0000256" key="1">
    <source>
        <dbReference type="SAM" id="MobiDB-lite"/>
    </source>
</evidence>
<organism evidence="3 4">
    <name type="scientific">Shimazuella alba</name>
    <dbReference type="NCBI Taxonomy" id="2690964"/>
    <lineage>
        <taxon>Bacteria</taxon>
        <taxon>Bacillati</taxon>
        <taxon>Bacillota</taxon>
        <taxon>Bacilli</taxon>
        <taxon>Bacillales</taxon>
        <taxon>Thermoactinomycetaceae</taxon>
        <taxon>Shimazuella</taxon>
    </lineage>
</organism>
<accession>A0A6I4VMX9</accession>
<dbReference type="Proteomes" id="UP000430692">
    <property type="component" value="Unassembled WGS sequence"/>
</dbReference>
<evidence type="ECO:0000313" key="3">
    <source>
        <dbReference type="EMBL" id="MXQ52827.1"/>
    </source>
</evidence>
<feature type="region of interest" description="Disordered" evidence="1">
    <location>
        <begin position="65"/>
        <end position="84"/>
    </location>
</feature>
<protein>
    <submittedName>
        <fullName evidence="3">Uncharacterized protein</fullName>
    </submittedName>
</protein>
<evidence type="ECO:0000313" key="4">
    <source>
        <dbReference type="Proteomes" id="UP000430692"/>
    </source>
</evidence>
<keyword evidence="4" id="KW-1185">Reference proteome</keyword>
<keyword evidence="2" id="KW-0472">Membrane</keyword>
<evidence type="ECO:0000256" key="2">
    <source>
        <dbReference type="SAM" id="Phobius"/>
    </source>
</evidence>
<feature type="compositionally biased region" description="Low complexity" evidence="1">
    <location>
        <begin position="201"/>
        <end position="210"/>
    </location>
</feature>
<comment type="caution">
    <text evidence="3">The sequence shown here is derived from an EMBL/GenBank/DDBJ whole genome shotgun (WGS) entry which is preliminary data.</text>
</comment>
<reference evidence="3 4" key="1">
    <citation type="submission" date="2019-12" db="EMBL/GenBank/DDBJ databases">
        <title>Whole-genome analyses of novel actinobacteria.</title>
        <authorList>
            <person name="Sahin N."/>
            <person name="Saygin H."/>
        </authorList>
    </citation>
    <scope>NUCLEOTIDE SEQUENCE [LARGE SCALE GENOMIC DNA]</scope>
    <source>
        <strain evidence="3 4">KC615</strain>
    </source>
</reference>
<dbReference type="RefSeq" id="WP_160800121.1">
    <property type="nucleotide sequence ID" value="NZ_WUUL01000002.1"/>
</dbReference>
<gene>
    <name evidence="3" type="ORF">GSM42_03590</name>
</gene>
<name>A0A6I4VMX9_9BACL</name>
<keyword evidence="2" id="KW-0812">Transmembrane</keyword>
<feature type="transmembrane region" description="Helical" evidence="2">
    <location>
        <begin position="6"/>
        <end position="28"/>
    </location>
</feature>
<feature type="region of interest" description="Disordered" evidence="1">
    <location>
        <begin position="105"/>
        <end position="222"/>
    </location>
</feature>
<feature type="compositionally biased region" description="Polar residues" evidence="1">
    <location>
        <begin position="130"/>
        <end position="156"/>
    </location>
</feature>
<feature type="compositionally biased region" description="Low complexity" evidence="1">
    <location>
        <begin position="159"/>
        <end position="180"/>
    </location>
</feature>
<keyword evidence="2" id="KW-1133">Transmembrane helix</keyword>
<sequence length="222" mass="25409">MMSLVMSPIFWIGVVLVVVAIIVLSALISSKRSKEVDELSTYFPDGEVDSSNRISVEKVRRSTLARQQRKQASQHLPRRQPREDVLELEKQEYVEVVQKEGEDTKDYLQEEEDLSLPVVQDSDVSERQMNRQQFKSNLLTSRNTSLTENSALNKRSSFSRRTPLNSTTNTSSTTVNNTRNPIRRTAGNKAAYPSLRKDADNTANTEDNNTPRFPNRRSKRMF</sequence>